<sequence length="200" mass="22189">MLRKLIALPSNIPAALTGGGLFLFSLFLLNLGIPIAIAISVTGYLVTGLLIFPAVPEKEVEQRKLLGVVLKEGQQKLAEMTRLRSKVNNPQMRQQISQLQTIAASIFEALKKNPQQVVSAQQFSTYYLDSTLKIINTYIHLSEHQAYSAEVQASMNKVEQALRNVHVAYEKQLAGVLQDVVVDLDAELSVLEETLEIEKM</sequence>
<evidence type="ECO:0000256" key="1">
    <source>
        <dbReference type="SAM" id="Phobius"/>
    </source>
</evidence>
<keyword evidence="1" id="KW-0812">Transmembrane</keyword>
<dbReference type="STRING" id="1499966.U14_05111"/>
<keyword evidence="1" id="KW-1133">Transmembrane helix</keyword>
<evidence type="ECO:0008006" key="4">
    <source>
        <dbReference type="Google" id="ProtNLM"/>
    </source>
</evidence>
<accession>A0A081BR06</accession>
<dbReference type="HOGENOM" id="CLU_1329774_0_0_0"/>
<proteinExistence type="predicted"/>
<evidence type="ECO:0000313" key="2">
    <source>
        <dbReference type="EMBL" id="GAK53837.1"/>
    </source>
</evidence>
<protein>
    <recommendedName>
        <fullName evidence="4">5-bromo-4-chloroindolyl phosphate hydrolysis protein</fullName>
    </recommendedName>
</protein>
<name>A0A081BR06_9BACT</name>
<feature type="transmembrane region" description="Helical" evidence="1">
    <location>
        <begin position="35"/>
        <end position="55"/>
    </location>
</feature>
<dbReference type="Proteomes" id="UP000030700">
    <property type="component" value="Unassembled WGS sequence"/>
</dbReference>
<keyword evidence="1" id="KW-0472">Membrane</keyword>
<evidence type="ECO:0000313" key="3">
    <source>
        <dbReference type="Proteomes" id="UP000030700"/>
    </source>
</evidence>
<dbReference type="Pfam" id="PF10112">
    <property type="entry name" value="Halogen_Hydrol"/>
    <property type="match status" value="1"/>
</dbReference>
<reference evidence="2" key="1">
    <citation type="journal article" date="2015" name="PeerJ">
        <title>First genomic representation of candidate bacterial phylum KSB3 points to enhanced environmental sensing as a trigger of wastewater bulking.</title>
        <authorList>
            <person name="Sekiguchi Y."/>
            <person name="Ohashi A."/>
            <person name="Parks D.H."/>
            <person name="Yamauchi T."/>
            <person name="Tyson G.W."/>
            <person name="Hugenholtz P."/>
        </authorList>
    </citation>
    <scope>NUCLEOTIDE SEQUENCE [LARGE SCALE GENOMIC DNA]</scope>
</reference>
<dbReference type="AlphaFoldDB" id="A0A081BR06"/>
<dbReference type="EMBL" id="DF820460">
    <property type="protein sequence ID" value="GAK53837.1"/>
    <property type="molecule type" value="Genomic_DNA"/>
</dbReference>
<gene>
    <name evidence="2" type="ORF">U14_05111</name>
</gene>
<feature type="transmembrane region" description="Helical" evidence="1">
    <location>
        <begin position="12"/>
        <end position="29"/>
    </location>
</feature>
<organism evidence="2">
    <name type="scientific">Candidatus Moduliflexus flocculans</name>
    <dbReference type="NCBI Taxonomy" id="1499966"/>
    <lineage>
        <taxon>Bacteria</taxon>
        <taxon>Candidatus Moduliflexota</taxon>
        <taxon>Candidatus Moduliflexia</taxon>
        <taxon>Candidatus Moduliflexales</taxon>
        <taxon>Candidatus Moduliflexaceae</taxon>
    </lineage>
</organism>
<keyword evidence="3" id="KW-1185">Reference proteome</keyword>
<dbReference type="InterPro" id="IPR018770">
    <property type="entry name" value="ChloroindolylP_hydrolase"/>
</dbReference>